<proteinExistence type="predicted"/>
<protein>
    <recommendedName>
        <fullName evidence="12">6-phosphogluconolactonase</fullName>
    </recommendedName>
</protein>
<dbReference type="SUPFAM" id="SSF100950">
    <property type="entry name" value="NagB/RpiA/CoA transferase-like"/>
    <property type="match status" value="1"/>
</dbReference>
<dbReference type="Pfam" id="PF00479">
    <property type="entry name" value="G6PD_N"/>
    <property type="match status" value="1"/>
</dbReference>
<evidence type="ECO:0000313" key="10">
    <source>
        <dbReference type="EMBL" id="CAK8690628.1"/>
    </source>
</evidence>
<dbReference type="Gene3D" id="3.40.50.720">
    <property type="entry name" value="NAD(P)-binding Rossmann-like Domain"/>
    <property type="match status" value="1"/>
</dbReference>
<feature type="domain" description="Glucose-6-phosphate dehydrogenase NAD-binding" evidence="7">
    <location>
        <begin position="38"/>
        <end position="230"/>
    </location>
</feature>
<organism evidence="10 11">
    <name type="scientific">Clavelina lepadiformis</name>
    <name type="common">Light-bulb sea squirt</name>
    <name type="synonym">Ascidia lepadiformis</name>
    <dbReference type="NCBI Taxonomy" id="159417"/>
    <lineage>
        <taxon>Eukaryota</taxon>
        <taxon>Metazoa</taxon>
        <taxon>Chordata</taxon>
        <taxon>Tunicata</taxon>
        <taxon>Ascidiacea</taxon>
        <taxon>Aplousobranchia</taxon>
        <taxon>Clavelinidae</taxon>
        <taxon>Clavelina</taxon>
    </lineage>
</organism>
<dbReference type="InterPro" id="IPR001282">
    <property type="entry name" value="G6P_DH"/>
</dbReference>
<gene>
    <name evidence="10" type="ORF">CVLEPA_LOCUS23223</name>
</gene>
<dbReference type="SUPFAM" id="SSF55347">
    <property type="entry name" value="Glyceraldehyde-3-phosphate dehydrogenase-like, C-terminal domain"/>
    <property type="match status" value="1"/>
</dbReference>
<keyword evidence="11" id="KW-1185">Reference proteome</keyword>
<dbReference type="Proteomes" id="UP001642483">
    <property type="component" value="Unassembled WGS sequence"/>
</dbReference>
<accession>A0ABP0GGS3</accession>
<dbReference type="SUPFAM" id="SSF51735">
    <property type="entry name" value="NAD(P)-binding Rossmann-fold domains"/>
    <property type="match status" value="1"/>
</dbReference>
<reference evidence="10 11" key="1">
    <citation type="submission" date="2024-02" db="EMBL/GenBank/DDBJ databases">
        <authorList>
            <person name="Daric V."/>
            <person name="Darras S."/>
        </authorList>
    </citation>
    <scope>NUCLEOTIDE SEQUENCE [LARGE SCALE GENOMIC DNA]</scope>
</reference>
<dbReference type="Gene3D" id="3.40.50.1360">
    <property type="match status" value="1"/>
</dbReference>
<comment type="pathway">
    <text evidence="1">Carbohydrate degradation; pentose phosphate pathway.</text>
</comment>
<evidence type="ECO:0000256" key="1">
    <source>
        <dbReference type="ARBA" id="ARBA00004959"/>
    </source>
</evidence>
<dbReference type="InterPro" id="IPR005900">
    <property type="entry name" value="6-phosphogluconolactonase_DevB"/>
</dbReference>
<keyword evidence="2" id="KW-0313">Glucose metabolism</keyword>
<comment type="caution">
    <text evidence="10">The sequence shown here is derived from an EMBL/GenBank/DDBJ whole genome shotgun (WGS) entry which is preliminary data.</text>
</comment>
<dbReference type="Pfam" id="PF01182">
    <property type="entry name" value="Glucosamine_iso"/>
    <property type="match status" value="1"/>
</dbReference>
<name>A0ABP0GGS3_CLALP</name>
<evidence type="ECO:0000256" key="2">
    <source>
        <dbReference type="ARBA" id="ARBA00022526"/>
    </source>
</evidence>
<evidence type="ECO:0000256" key="3">
    <source>
        <dbReference type="ARBA" id="ARBA00022857"/>
    </source>
</evidence>
<dbReference type="InterPro" id="IPR036291">
    <property type="entry name" value="NAD(P)-bd_dom_sf"/>
</dbReference>
<keyword evidence="3" id="KW-0521">NADP</keyword>
<dbReference type="Pfam" id="PF02781">
    <property type="entry name" value="G6PD_C"/>
    <property type="match status" value="1"/>
</dbReference>
<dbReference type="Gene3D" id="3.30.360.10">
    <property type="entry name" value="Dihydrodipicolinate Reductase, domain 2"/>
    <property type="match status" value="1"/>
</dbReference>
<keyword evidence="4" id="KW-0560">Oxidoreductase</keyword>
<dbReference type="PANTHER" id="PTHR23429">
    <property type="entry name" value="GLUCOSE-6-PHOSPHATE 1-DEHYDROGENASE G6PD"/>
    <property type="match status" value="1"/>
</dbReference>
<keyword evidence="6" id="KW-0732">Signal</keyword>
<dbReference type="PROSITE" id="PS51257">
    <property type="entry name" value="PROKAR_LIPOPROTEIN"/>
    <property type="match status" value="1"/>
</dbReference>
<dbReference type="InterPro" id="IPR022675">
    <property type="entry name" value="G6P_DH_C"/>
</dbReference>
<evidence type="ECO:0000256" key="4">
    <source>
        <dbReference type="ARBA" id="ARBA00023002"/>
    </source>
</evidence>
<dbReference type="InterPro" id="IPR022674">
    <property type="entry name" value="G6P_DH_NAD-bd"/>
</dbReference>
<evidence type="ECO:0000259" key="7">
    <source>
        <dbReference type="Pfam" id="PF00479"/>
    </source>
</evidence>
<dbReference type="PANTHER" id="PTHR23429:SF7">
    <property type="entry name" value="GDH_6PGL ENDOPLASMIC BIFUNCTIONAL PROTEIN"/>
    <property type="match status" value="1"/>
</dbReference>
<evidence type="ECO:0000313" key="11">
    <source>
        <dbReference type="Proteomes" id="UP001642483"/>
    </source>
</evidence>
<feature type="domain" description="Glucosamine/galactosamine-6-phosphate isomerase" evidence="8">
    <location>
        <begin position="563"/>
        <end position="789"/>
    </location>
</feature>
<dbReference type="PROSITE" id="PS00069">
    <property type="entry name" value="G6P_DEHYDROGENASE"/>
    <property type="match status" value="1"/>
</dbReference>
<evidence type="ECO:0000259" key="8">
    <source>
        <dbReference type="Pfam" id="PF01182"/>
    </source>
</evidence>
<dbReference type="EMBL" id="CAWYQH010000119">
    <property type="protein sequence ID" value="CAK8690628.1"/>
    <property type="molecule type" value="Genomic_DNA"/>
</dbReference>
<dbReference type="PRINTS" id="PR00079">
    <property type="entry name" value="G6PDHDRGNASE"/>
</dbReference>
<sequence length="800" mass="90311">MRRAFCVILVLLVLCACNAHSTISEEIKLQSNHLDITLVGANGDLARKYLWKGLFDLYRTYGQGGEKLSGWTFNLYGAGTKDAIHGTEQLKSTLTAIAFCDPDDNFCAETKNKFLKEIPYVQLKENADYERYCGELSNNRSSSLYCQKGHSCDYQRVFYLSVPPFTYEKISGYIHRHCRSQLTNQLKVVFEKPFGHDEESAKLLANITSSNLQESEIYRIDHYLGKQTIQQIIPFRKANSEIEQILNNHHVERIEVVMKESIGVKGRTKFYDKYGVLSDVMQNHLSEILYLLTMDMPVYDKNLSLSEQLKENKIKLLQQIQTLKNEEVIVGQYKSYQDEVQQDFGIGDKTTNTPTFAGVLLKISSPRWQGVPVAMVAGKMMDERVGYARIVFKETSFVVSDDECSTKQELVFYIGHGNIATPAILVSRNLPHDKSFVPDGWKLETSYDQFSFKSSKLKCYSVYVPNAIRDAYSFLIEQVFLGKQEHFLTTPTLLDSWRIWNSVVNSADDKRLCIYPGGDQNKNSLDFGIQSHGLKFQSCWTQASAESVVQSVWLGQPLIMGSKNEIFATLVDDIIKVAQLTIADGKAFHLALSGGSSPMPLFCHLSQMQNVMPWGKTHIWQVDERCTKDSGLSNFENLSQLLLDHVPSLKYKNIHPMPIETSIDSLCKNDTVMLYEKKLKSLLGDDLRFDYVVLGLGTDGHTASLFPNHPVLSENVRMVAVVENAPVEKTPRRVTLTYRSLNMAKNIAVLATGSSKCPILERLKSSQCSALQSAQFPVCGVVPSGKLTWYRTDSCELLPN</sequence>
<dbReference type="CDD" id="cd01400">
    <property type="entry name" value="6PGL"/>
    <property type="match status" value="1"/>
</dbReference>
<dbReference type="NCBIfam" id="TIGR01198">
    <property type="entry name" value="pgl"/>
    <property type="match status" value="1"/>
</dbReference>
<feature type="signal peptide" evidence="6">
    <location>
        <begin position="1"/>
        <end position="19"/>
    </location>
</feature>
<evidence type="ECO:0000259" key="9">
    <source>
        <dbReference type="Pfam" id="PF02781"/>
    </source>
</evidence>
<dbReference type="InterPro" id="IPR037171">
    <property type="entry name" value="NagB/RpiA_transferase-like"/>
</dbReference>
<dbReference type="InterPro" id="IPR019796">
    <property type="entry name" value="G6P_DH_AS"/>
</dbReference>
<feature type="domain" description="Glucose-6-phosphate dehydrogenase C-terminal" evidence="9">
    <location>
        <begin position="235"/>
        <end position="535"/>
    </location>
</feature>
<keyword evidence="5" id="KW-0119">Carbohydrate metabolism</keyword>
<dbReference type="InterPro" id="IPR006148">
    <property type="entry name" value="Glc/Gal-6P_isomerase"/>
</dbReference>
<evidence type="ECO:0008006" key="12">
    <source>
        <dbReference type="Google" id="ProtNLM"/>
    </source>
</evidence>
<evidence type="ECO:0000256" key="6">
    <source>
        <dbReference type="SAM" id="SignalP"/>
    </source>
</evidence>
<evidence type="ECO:0000256" key="5">
    <source>
        <dbReference type="ARBA" id="ARBA00023277"/>
    </source>
</evidence>
<feature type="chain" id="PRO_5046533815" description="6-phosphogluconolactonase" evidence="6">
    <location>
        <begin position="20"/>
        <end position="800"/>
    </location>
</feature>